<feature type="region of interest" description="Disordered" evidence="1">
    <location>
        <begin position="112"/>
        <end position="136"/>
    </location>
</feature>
<reference evidence="2" key="1">
    <citation type="submission" date="2020-09" db="EMBL/GenBank/DDBJ databases">
        <title>Genome-Enabled Discovery of Anthraquinone Biosynthesis in Senna tora.</title>
        <authorList>
            <person name="Kang S.-H."/>
            <person name="Pandey R.P."/>
            <person name="Lee C.-M."/>
            <person name="Sim J.-S."/>
            <person name="Jeong J.-T."/>
            <person name="Choi B.-S."/>
            <person name="Jung M."/>
            <person name="Ginzburg D."/>
            <person name="Zhao K."/>
            <person name="Won S.Y."/>
            <person name="Oh T.-J."/>
            <person name="Yu Y."/>
            <person name="Kim N.-H."/>
            <person name="Lee O.R."/>
            <person name="Lee T.-H."/>
            <person name="Bashyal P."/>
            <person name="Kim T.-S."/>
            <person name="Lee W.-H."/>
            <person name="Kawkins C."/>
            <person name="Kim C.-K."/>
            <person name="Kim J.S."/>
            <person name="Ahn B.O."/>
            <person name="Rhee S.Y."/>
            <person name="Sohng J.K."/>
        </authorList>
    </citation>
    <scope>NUCLEOTIDE SEQUENCE</scope>
    <source>
        <tissue evidence="2">Leaf</tissue>
    </source>
</reference>
<protein>
    <submittedName>
        <fullName evidence="2">Uncharacterized protein</fullName>
    </submittedName>
</protein>
<dbReference type="AlphaFoldDB" id="A0A834W301"/>
<evidence type="ECO:0000256" key="1">
    <source>
        <dbReference type="SAM" id="MobiDB-lite"/>
    </source>
</evidence>
<keyword evidence="3" id="KW-1185">Reference proteome</keyword>
<proteinExistence type="predicted"/>
<sequence length="180" mass="20327">MCFGVNEEVPLCQGKEPLEEEKEERPRVHQRVRSSTYASINDLPFPQLVQKIFSAKHIFRSAGSEYVSGSAELAAARWTIRELKEALAAKNAVISEMLCTGFGHIGSFKAGTSGVKREPTSPSGPPPGFDPLVEKSKEEEDSEDDQFYFLFVNNVVLLRLKRILWPYRPWHCITTNFSYS</sequence>
<evidence type="ECO:0000313" key="3">
    <source>
        <dbReference type="Proteomes" id="UP000634136"/>
    </source>
</evidence>
<dbReference type="EMBL" id="JAAIUW010000012">
    <property type="protein sequence ID" value="KAF7807440.1"/>
    <property type="molecule type" value="Genomic_DNA"/>
</dbReference>
<dbReference type="Proteomes" id="UP000634136">
    <property type="component" value="Unassembled WGS sequence"/>
</dbReference>
<name>A0A834W301_9FABA</name>
<evidence type="ECO:0000313" key="2">
    <source>
        <dbReference type="EMBL" id="KAF7807440.1"/>
    </source>
</evidence>
<accession>A0A834W301</accession>
<organism evidence="2 3">
    <name type="scientific">Senna tora</name>
    <dbReference type="NCBI Taxonomy" id="362788"/>
    <lineage>
        <taxon>Eukaryota</taxon>
        <taxon>Viridiplantae</taxon>
        <taxon>Streptophyta</taxon>
        <taxon>Embryophyta</taxon>
        <taxon>Tracheophyta</taxon>
        <taxon>Spermatophyta</taxon>
        <taxon>Magnoliopsida</taxon>
        <taxon>eudicotyledons</taxon>
        <taxon>Gunneridae</taxon>
        <taxon>Pentapetalae</taxon>
        <taxon>rosids</taxon>
        <taxon>fabids</taxon>
        <taxon>Fabales</taxon>
        <taxon>Fabaceae</taxon>
        <taxon>Caesalpinioideae</taxon>
        <taxon>Cassia clade</taxon>
        <taxon>Senna</taxon>
    </lineage>
</organism>
<gene>
    <name evidence="2" type="ORF">G2W53_039601</name>
</gene>
<comment type="caution">
    <text evidence="2">The sequence shown here is derived from an EMBL/GenBank/DDBJ whole genome shotgun (WGS) entry which is preliminary data.</text>
</comment>